<dbReference type="Gene3D" id="1.10.150.750">
    <property type="match status" value="1"/>
</dbReference>
<proteinExistence type="predicted"/>
<accession>A0A0M8MU65</accession>
<dbReference type="Pfam" id="PF00702">
    <property type="entry name" value="Hydrolase"/>
    <property type="match status" value="1"/>
</dbReference>
<comment type="caution">
    <text evidence="3">The sequence shown here is derived from an EMBL/GenBank/DDBJ whole genome shotgun (WGS) entry which is preliminary data.</text>
</comment>
<feature type="region of interest" description="Disordered" evidence="2">
    <location>
        <begin position="231"/>
        <end position="251"/>
    </location>
</feature>
<gene>
    <name evidence="3" type="ORF">ESCO_001256</name>
</gene>
<dbReference type="PANTHER" id="PTHR43316">
    <property type="entry name" value="HYDROLASE, HALOACID DELAHOGENASE-RELATED"/>
    <property type="match status" value="1"/>
</dbReference>
<evidence type="ECO:0000256" key="2">
    <source>
        <dbReference type="SAM" id="MobiDB-lite"/>
    </source>
</evidence>
<organism evidence="3 4">
    <name type="scientific">Escovopsis weberi</name>
    <dbReference type="NCBI Taxonomy" id="150374"/>
    <lineage>
        <taxon>Eukaryota</taxon>
        <taxon>Fungi</taxon>
        <taxon>Dikarya</taxon>
        <taxon>Ascomycota</taxon>
        <taxon>Pezizomycotina</taxon>
        <taxon>Sordariomycetes</taxon>
        <taxon>Hypocreomycetidae</taxon>
        <taxon>Hypocreales</taxon>
        <taxon>Hypocreaceae</taxon>
        <taxon>Escovopsis</taxon>
    </lineage>
</organism>
<evidence type="ECO:0000313" key="4">
    <source>
        <dbReference type="Proteomes" id="UP000053831"/>
    </source>
</evidence>
<evidence type="ECO:0000313" key="3">
    <source>
        <dbReference type="EMBL" id="KOS19456.1"/>
    </source>
</evidence>
<dbReference type="OrthoDB" id="444127at2759"/>
<dbReference type="GO" id="GO:0016787">
    <property type="term" value="F:hydrolase activity"/>
    <property type="evidence" value="ECO:0007669"/>
    <property type="project" value="UniProtKB-KW"/>
</dbReference>
<name>A0A0M8MU65_ESCWE</name>
<sequence length="290" mass="31738">MARAITSFKCLTFDCYGTLIDWETGIFHALQPLVERLPAAHPLKNDRPALLRAFTRHEGLVQAAQPAALYSDVLASAYGALAAELGLPSAAAADAHAEPGPHPIRPRPVTDQEKTDFGLSVGDWPVFSDTIAAMKRLHRHFTLVVLSNVDHASFRRSREQQLLDTPLDAICLAEDIGSYKPDLRNFHFVMDRCAERGFRKDEILHTAQSLKHDHEPAKQVGLTSAWIARGTRTGREGQGGSSSNTDDCESVMGGDEAAFAGRVDISWRFGSLEEMADYVDAEAARLAQSS</sequence>
<dbReference type="AlphaFoldDB" id="A0A0M8MU65"/>
<reference evidence="3 4" key="1">
    <citation type="submission" date="2015-07" db="EMBL/GenBank/DDBJ databases">
        <title>The genome of the fungus Escovopsis weberi, a specialized disease agent of ant agriculture.</title>
        <authorList>
            <person name="de Man T.J."/>
            <person name="Stajich J.E."/>
            <person name="Kubicek C.P."/>
            <person name="Chenthamara K."/>
            <person name="Atanasova L."/>
            <person name="Druzhinina I.S."/>
            <person name="Birnbaum S."/>
            <person name="Barribeau S.M."/>
            <person name="Teiling C."/>
            <person name="Suen G."/>
            <person name="Currie C."/>
            <person name="Gerardo N.M."/>
        </authorList>
    </citation>
    <scope>NUCLEOTIDE SEQUENCE [LARGE SCALE GENOMIC DNA]</scope>
</reference>
<dbReference type="SUPFAM" id="SSF56784">
    <property type="entry name" value="HAD-like"/>
    <property type="match status" value="1"/>
</dbReference>
<dbReference type="Proteomes" id="UP000053831">
    <property type="component" value="Unassembled WGS sequence"/>
</dbReference>
<dbReference type="EMBL" id="LGSR01000020">
    <property type="protein sequence ID" value="KOS19456.1"/>
    <property type="molecule type" value="Genomic_DNA"/>
</dbReference>
<dbReference type="PANTHER" id="PTHR43316:SF9">
    <property type="entry name" value="ACID DEHALOGENASE, PUTATIVE (AFU_ORTHOLOGUE AFUA_6G14460)-RELATED"/>
    <property type="match status" value="1"/>
</dbReference>
<dbReference type="InterPro" id="IPR036412">
    <property type="entry name" value="HAD-like_sf"/>
</dbReference>
<evidence type="ECO:0000256" key="1">
    <source>
        <dbReference type="ARBA" id="ARBA00022801"/>
    </source>
</evidence>
<keyword evidence="4" id="KW-1185">Reference proteome</keyword>
<dbReference type="InterPro" id="IPR051540">
    <property type="entry name" value="S-2-haloacid_dehalogenase"/>
</dbReference>
<protein>
    <submittedName>
        <fullName evidence="3">Uncharacterized protein</fullName>
    </submittedName>
</protein>
<keyword evidence="1" id="KW-0378">Hydrolase</keyword>
<dbReference type="InterPro" id="IPR023214">
    <property type="entry name" value="HAD_sf"/>
</dbReference>
<dbReference type="Gene3D" id="3.40.50.1000">
    <property type="entry name" value="HAD superfamily/HAD-like"/>
    <property type="match status" value="1"/>
</dbReference>